<dbReference type="EMBL" id="JBBPBF010000032">
    <property type="protein sequence ID" value="KAK7607954.1"/>
    <property type="molecule type" value="Genomic_DNA"/>
</dbReference>
<keyword evidence="3" id="KW-1185">Reference proteome</keyword>
<evidence type="ECO:0000313" key="3">
    <source>
        <dbReference type="Proteomes" id="UP001367316"/>
    </source>
</evidence>
<protein>
    <submittedName>
        <fullName evidence="2">Uncharacterized protein</fullName>
    </submittedName>
</protein>
<accession>A0ABR1MYC5</accession>
<evidence type="ECO:0000256" key="1">
    <source>
        <dbReference type="SAM" id="MobiDB-lite"/>
    </source>
</evidence>
<reference evidence="2 3" key="1">
    <citation type="submission" date="2024-04" db="EMBL/GenBank/DDBJ databases">
        <title>Phyllosticta paracitricarpa is synonymous to the EU quarantine fungus P. citricarpa based on phylogenomic analyses.</title>
        <authorList>
            <consortium name="Lawrence Berkeley National Laboratory"/>
            <person name="Van ingen-buijs V.A."/>
            <person name="Van westerhoven A.C."/>
            <person name="Haridas S."/>
            <person name="Skiadas P."/>
            <person name="Martin F."/>
            <person name="Groenewald J.Z."/>
            <person name="Crous P.W."/>
            <person name="Seidl M.F."/>
        </authorList>
    </citation>
    <scope>NUCLEOTIDE SEQUENCE [LARGE SCALE GENOMIC DNA]</scope>
    <source>
        <strain evidence="2 3">CBS 141358</strain>
    </source>
</reference>
<sequence>MQHGQFPRANAPAAVCVRCPGGEGGHRGATLRSIWGVHPQHQHRDICDRLATSTNHCLRVTLSLSPPPFRSLALSLSHQHLVSARAAPLLHQAPLRHHHQHQHHRRHHVSTRGALQAQIHQLRGAAPSGLRSAGNPVALGRVESQGDGHDGQVPLGPGAAVRARHRRGRLPLHGPAGRAVLRRVPARQGAAAPRPHGFCWFVCPLSHSPLSPC</sequence>
<name>A0ABR1MYC5_9PEZI</name>
<gene>
    <name evidence="2" type="ORF">JOL62DRAFT_582672</name>
</gene>
<evidence type="ECO:0000313" key="2">
    <source>
        <dbReference type="EMBL" id="KAK7607954.1"/>
    </source>
</evidence>
<comment type="caution">
    <text evidence="2">The sequence shown here is derived from an EMBL/GenBank/DDBJ whole genome shotgun (WGS) entry which is preliminary data.</text>
</comment>
<dbReference type="Proteomes" id="UP001367316">
    <property type="component" value="Unassembled WGS sequence"/>
</dbReference>
<feature type="region of interest" description="Disordered" evidence="1">
    <location>
        <begin position="125"/>
        <end position="157"/>
    </location>
</feature>
<proteinExistence type="predicted"/>
<organism evidence="2 3">
    <name type="scientific">Phyllosticta paracitricarpa</name>
    <dbReference type="NCBI Taxonomy" id="2016321"/>
    <lineage>
        <taxon>Eukaryota</taxon>
        <taxon>Fungi</taxon>
        <taxon>Dikarya</taxon>
        <taxon>Ascomycota</taxon>
        <taxon>Pezizomycotina</taxon>
        <taxon>Dothideomycetes</taxon>
        <taxon>Dothideomycetes incertae sedis</taxon>
        <taxon>Botryosphaeriales</taxon>
        <taxon>Phyllostictaceae</taxon>
        <taxon>Phyllosticta</taxon>
    </lineage>
</organism>